<dbReference type="eggNOG" id="ENOG502TJE8">
    <property type="taxonomic scope" value="Eukaryota"/>
</dbReference>
<feature type="transmembrane region" description="Helical" evidence="1">
    <location>
        <begin position="108"/>
        <end position="133"/>
    </location>
</feature>
<keyword evidence="1" id="KW-1133">Transmembrane helix</keyword>
<feature type="transmembrane region" description="Helical" evidence="1">
    <location>
        <begin position="205"/>
        <end position="228"/>
    </location>
</feature>
<sequence>MSAPSLITFSIHGNIAYINYQFSFFTLPVLLLFVPVLYIPATCVIVFRICSTLLIEYKNKNVNIQLFGVITLSHVMCLLFFTTELFYLRLPMAGVFTSWCASVLPNGYLISLVIMTYYFNYATMAFPFLVALLRLNLIIFPSTHAKVNKGILKIAIPLIFTYPFIFTFFLFPGSGFCTKIEFLPFGSIILRVTDTLFGINNTIPLIFTTFFWFSACLITNFVLIFKLIRHRFTVDLSMRSQKSHKAEISLTLTTVSMTFSFLTNGMIAISGIFFPSVAVYLIVIRPFTNDLDTCIVPWVFYLTHPIFQEKPKNRIIVSSVERIHN</sequence>
<dbReference type="Pfam" id="PF10322">
    <property type="entry name" value="7TM_GPCR_Sru"/>
    <property type="match status" value="1"/>
</dbReference>
<dbReference type="EMBL" id="BX284605">
    <property type="protein sequence ID" value="CCD70338.1"/>
    <property type="molecule type" value="Genomic_DNA"/>
</dbReference>
<dbReference type="AGR" id="WB:WBGene00005687"/>
<dbReference type="WormBase" id="F31F4.13a">
    <property type="protein sequence ID" value="CE33284"/>
    <property type="gene ID" value="WBGene00005687"/>
    <property type="gene designation" value="sru-24"/>
</dbReference>
<name>O17132_CAEEL</name>
<dbReference type="HOGENOM" id="CLU_049496_0_0_1"/>
<feature type="transmembrane region" description="Helical" evidence="1">
    <location>
        <begin position="66"/>
        <end position="88"/>
    </location>
</feature>
<dbReference type="PANTHER" id="PTHR46045">
    <property type="entry name" value="SERPENTINE RECEPTOR, CLASS U-RELATED"/>
    <property type="match status" value="1"/>
</dbReference>
<protein>
    <submittedName>
        <fullName evidence="2">Serpentine Receptor, class U</fullName>
    </submittedName>
</protein>
<dbReference type="UCSC" id="F31F4.13">
    <property type="organism name" value="c. elegans"/>
</dbReference>
<dbReference type="ExpressionAtlas" id="O17132">
    <property type="expression patterns" value="baseline"/>
</dbReference>
<dbReference type="Proteomes" id="UP000001940">
    <property type="component" value="Chromosome V"/>
</dbReference>
<keyword evidence="3" id="KW-1185">Reference proteome</keyword>
<keyword evidence="1" id="KW-0812">Transmembrane</keyword>
<keyword evidence="2" id="KW-0675">Receptor</keyword>
<dbReference type="CTD" id="185171"/>
<evidence type="ECO:0000313" key="2">
    <source>
        <dbReference type="EMBL" id="CCD70338.1"/>
    </source>
</evidence>
<dbReference type="OrthoDB" id="5890929at2759"/>
<reference evidence="2 3" key="1">
    <citation type="journal article" date="1998" name="Science">
        <title>Genome sequence of the nematode C. elegans: a platform for investigating biology.</title>
        <authorList>
            <consortium name="The C. elegans sequencing consortium"/>
            <person name="Sulson J.E."/>
            <person name="Waterston R."/>
        </authorList>
    </citation>
    <scope>NUCLEOTIDE SEQUENCE [LARGE SCALE GENOMIC DNA]</scope>
    <source>
        <strain evidence="2 3">Bristol N2</strain>
    </source>
</reference>
<dbReference type="AlphaFoldDB" id="O17132"/>
<evidence type="ECO:0000313" key="3">
    <source>
        <dbReference type="Proteomes" id="UP000001940"/>
    </source>
</evidence>
<proteinExistence type="predicted"/>
<evidence type="ECO:0000313" key="4">
    <source>
        <dbReference type="WormBase" id="F31F4.13a"/>
    </source>
</evidence>
<organism evidence="2 3">
    <name type="scientific">Caenorhabditis elegans</name>
    <dbReference type="NCBI Taxonomy" id="6239"/>
    <lineage>
        <taxon>Eukaryota</taxon>
        <taxon>Metazoa</taxon>
        <taxon>Ecdysozoa</taxon>
        <taxon>Nematoda</taxon>
        <taxon>Chromadorea</taxon>
        <taxon>Rhabditida</taxon>
        <taxon>Rhabditina</taxon>
        <taxon>Rhabditomorpha</taxon>
        <taxon>Rhabditoidea</taxon>
        <taxon>Rhabditidae</taxon>
        <taxon>Peloderinae</taxon>
        <taxon>Caenorhabditis</taxon>
    </lineage>
</organism>
<accession>O17132</accession>
<dbReference type="InParanoid" id="O17132"/>
<gene>
    <name evidence="2 4" type="primary">sru-24</name>
    <name evidence="2" type="ORF">CELE_F31F4.13</name>
    <name evidence="4" type="ORF">F31F4.13</name>
</gene>
<feature type="transmembrane region" description="Helical" evidence="1">
    <location>
        <begin position="154"/>
        <end position="171"/>
    </location>
</feature>
<feature type="transmembrane region" description="Helical" evidence="1">
    <location>
        <begin position="249"/>
        <end position="282"/>
    </location>
</feature>
<dbReference type="PANTHER" id="PTHR46045:SF7">
    <property type="entry name" value="SERPENTINE RECEPTOR, CLASS U"/>
    <property type="match status" value="1"/>
</dbReference>
<evidence type="ECO:0000256" key="1">
    <source>
        <dbReference type="SAM" id="Phobius"/>
    </source>
</evidence>
<dbReference type="GeneID" id="185171"/>
<dbReference type="InterPro" id="IPR003839">
    <property type="entry name" value="7TM_GPCR_serpentine_rcpt_Sru"/>
</dbReference>
<dbReference type="PIR" id="T32312">
    <property type="entry name" value="T32312"/>
</dbReference>
<dbReference type="PaxDb" id="6239-F31F4.13"/>
<dbReference type="OMA" id="FPSTHAK"/>
<dbReference type="RefSeq" id="NP_503287.2">
    <property type="nucleotide sequence ID" value="NM_070886.2"/>
</dbReference>
<keyword evidence="1" id="KW-0472">Membrane</keyword>
<dbReference type="PhylomeDB" id="O17132"/>
<feature type="transmembrane region" description="Helical" evidence="1">
    <location>
        <begin position="29"/>
        <end position="54"/>
    </location>
</feature>
<dbReference type="FunCoup" id="O17132">
    <property type="interactions" value="9"/>
</dbReference>